<dbReference type="InterPro" id="IPR050482">
    <property type="entry name" value="Sensor_HK_TwoCompSys"/>
</dbReference>
<evidence type="ECO:0000259" key="5">
    <source>
        <dbReference type="PROSITE" id="PS50113"/>
    </source>
</evidence>
<dbReference type="SUPFAM" id="SSF55785">
    <property type="entry name" value="PYP-like sensor domain (PAS domain)"/>
    <property type="match status" value="2"/>
</dbReference>
<dbReference type="GO" id="GO:0016020">
    <property type="term" value="C:membrane"/>
    <property type="evidence" value="ECO:0007669"/>
    <property type="project" value="InterPro"/>
</dbReference>
<dbReference type="Proteomes" id="UP000033423">
    <property type="component" value="Unassembled WGS sequence"/>
</dbReference>
<evidence type="ECO:0000313" key="6">
    <source>
        <dbReference type="EMBL" id="KJU86939.1"/>
    </source>
</evidence>
<proteinExistence type="predicted"/>
<feature type="non-terminal residue" evidence="6">
    <location>
        <position position="509"/>
    </location>
</feature>
<reference evidence="6 7" key="1">
    <citation type="submission" date="2015-02" db="EMBL/GenBank/DDBJ databases">
        <title>Single-cell genomics of uncultivated deep-branching MTB reveals a conserved set of magnetosome genes.</title>
        <authorList>
            <person name="Kolinko S."/>
            <person name="Richter M."/>
            <person name="Glockner F.O."/>
            <person name="Brachmann A."/>
            <person name="Schuler D."/>
        </authorList>
    </citation>
    <scope>NUCLEOTIDE SEQUENCE [LARGE SCALE GENOMIC DNA]</scope>
    <source>
        <strain evidence="6">TM-1</strain>
    </source>
</reference>
<gene>
    <name evidence="6" type="ORF">MBAV_000867</name>
</gene>
<dbReference type="InterPro" id="IPR013656">
    <property type="entry name" value="PAS_4"/>
</dbReference>
<comment type="caution">
    <text evidence="6">The sequence shown here is derived from an EMBL/GenBank/DDBJ whole genome shotgun (WGS) entry which is preliminary data.</text>
</comment>
<dbReference type="Pfam" id="PF02518">
    <property type="entry name" value="HATPase_c"/>
    <property type="match status" value="1"/>
</dbReference>
<keyword evidence="2 6" id="KW-0418">Kinase</keyword>
<dbReference type="PANTHER" id="PTHR24421">
    <property type="entry name" value="NITRATE/NITRITE SENSOR PROTEIN NARX-RELATED"/>
    <property type="match status" value="1"/>
</dbReference>
<dbReference type="CDD" id="cd00130">
    <property type="entry name" value="PAS"/>
    <property type="match status" value="2"/>
</dbReference>
<feature type="domain" description="PAC" evidence="5">
    <location>
        <begin position="121"/>
        <end position="172"/>
    </location>
</feature>
<evidence type="ECO:0000259" key="4">
    <source>
        <dbReference type="PROSITE" id="PS50112"/>
    </source>
</evidence>
<dbReference type="PANTHER" id="PTHR24421:SF59">
    <property type="entry name" value="OXYGEN SENSOR HISTIDINE KINASE NREB"/>
    <property type="match status" value="1"/>
</dbReference>
<dbReference type="Pfam" id="PF08448">
    <property type="entry name" value="PAS_4"/>
    <property type="match status" value="2"/>
</dbReference>
<feature type="domain" description="PAS" evidence="4">
    <location>
        <begin position="173"/>
        <end position="244"/>
    </location>
</feature>
<sequence>MPKSEYREIAIDLFLAILATLWIVNRITNPLNKEIETRKCIEADLLATNTQLETLINTIPDIIHFKDTGRRFVMVNRAFEKHTGLTNEVVTGRYVEEFFPPSFAEISIESDEDVIRNKKLRRVEQKITSQEGIVYFDTIKAPLLDSAGNLLGILGISRDITERKQFEDSLRESEEKYHALAENSNDIIARVDSNGQYLYINPAVSLYWPIKPEELIGKTFRAFGFPENKAISREEYAKKVFDTGQPQDFEFDLNSPKGNIFFNWRLFPEYDDSGKVKTVVVVARDITKRKEMENQLKAEILNRREIESKLHMLTSQMISSREEERIMISRDIHDDLGQTLTGLKIDVSLLIAHMNASGYDSAVIDKLLSISSSIDTVFGSMRRIAANLRPQDLDKLGLLQAMISYLDEFQQRSGISCELCCNERAIELDGNREIAIFRIFQESLTNIMRHSNASEVFVIIDNDCRYFKLSVIDDGTGISDSDISDTRSLGILGMKERALMIGAEIKIRG</sequence>
<accession>A0A0F3GY96</accession>
<dbReference type="SMART" id="SM00086">
    <property type="entry name" value="PAC"/>
    <property type="match status" value="2"/>
</dbReference>
<dbReference type="PROSITE" id="PS50113">
    <property type="entry name" value="PAC"/>
    <property type="match status" value="2"/>
</dbReference>
<dbReference type="InterPro" id="IPR036890">
    <property type="entry name" value="HATPase_C_sf"/>
</dbReference>
<dbReference type="Gene3D" id="3.30.450.20">
    <property type="entry name" value="PAS domain"/>
    <property type="match status" value="2"/>
</dbReference>
<protein>
    <submittedName>
        <fullName evidence="6">PAS/PAC sensor signal transduction histidine kinase</fullName>
    </submittedName>
</protein>
<dbReference type="Gene3D" id="1.20.5.1930">
    <property type="match status" value="1"/>
</dbReference>
<dbReference type="NCBIfam" id="TIGR00229">
    <property type="entry name" value="sensory_box"/>
    <property type="match status" value="2"/>
</dbReference>
<dbReference type="Pfam" id="PF07730">
    <property type="entry name" value="HisKA_3"/>
    <property type="match status" value="1"/>
</dbReference>
<dbReference type="InterPro" id="IPR011712">
    <property type="entry name" value="Sig_transdc_His_kin_sub3_dim/P"/>
</dbReference>
<dbReference type="InterPro" id="IPR001610">
    <property type="entry name" value="PAC"/>
</dbReference>
<dbReference type="CDD" id="cd16917">
    <property type="entry name" value="HATPase_UhpB-NarQ-NarX-like"/>
    <property type="match status" value="1"/>
</dbReference>
<keyword evidence="1" id="KW-0808">Transferase</keyword>
<organism evidence="6 7">
    <name type="scientific">Candidatus Magnetobacterium bavaricum</name>
    <dbReference type="NCBI Taxonomy" id="29290"/>
    <lineage>
        <taxon>Bacteria</taxon>
        <taxon>Pseudomonadati</taxon>
        <taxon>Nitrospirota</taxon>
        <taxon>Thermodesulfovibrionia</taxon>
        <taxon>Thermodesulfovibrionales</taxon>
        <taxon>Candidatus Magnetobacteriaceae</taxon>
        <taxon>Candidatus Magnetobacterium</taxon>
    </lineage>
</organism>
<dbReference type="PROSITE" id="PS50112">
    <property type="entry name" value="PAS"/>
    <property type="match status" value="2"/>
</dbReference>
<dbReference type="InterPro" id="IPR003594">
    <property type="entry name" value="HATPase_dom"/>
</dbReference>
<dbReference type="GO" id="GO:0046983">
    <property type="term" value="F:protein dimerization activity"/>
    <property type="evidence" value="ECO:0007669"/>
    <property type="project" value="InterPro"/>
</dbReference>
<keyword evidence="7" id="KW-1185">Reference proteome</keyword>
<dbReference type="InterPro" id="IPR035965">
    <property type="entry name" value="PAS-like_dom_sf"/>
</dbReference>
<dbReference type="InterPro" id="IPR000014">
    <property type="entry name" value="PAS"/>
</dbReference>
<evidence type="ECO:0000256" key="2">
    <source>
        <dbReference type="ARBA" id="ARBA00022777"/>
    </source>
</evidence>
<dbReference type="SUPFAM" id="SSF55874">
    <property type="entry name" value="ATPase domain of HSP90 chaperone/DNA topoisomerase II/histidine kinase"/>
    <property type="match status" value="1"/>
</dbReference>
<dbReference type="Gene3D" id="3.30.565.10">
    <property type="entry name" value="Histidine kinase-like ATPase, C-terminal domain"/>
    <property type="match status" value="1"/>
</dbReference>
<dbReference type="InterPro" id="IPR000700">
    <property type="entry name" value="PAS-assoc_C"/>
</dbReference>
<dbReference type="GO" id="GO:0000155">
    <property type="term" value="F:phosphorelay sensor kinase activity"/>
    <property type="evidence" value="ECO:0007669"/>
    <property type="project" value="InterPro"/>
</dbReference>
<keyword evidence="3" id="KW-0902">Two-component regulatory system</keyword>
<dbReference type="AlphaFoldDB" id="A0A0F3GY96"/>
<evidence type="ECO:0000256" key="1">
    <source>
        <dbReference type="ARBA" id="ARBA00022679"/>
    </source>
</evidence>
<feature type="domain" description="PAS" evidence="4">
    <location>
        <begin position="48"/>
        <end position="118"/>
    </location>
</feature>
<evidence type="ECO:0000256" key="3">
    <source>
        <dbReference type="ARBA" id="ARBA00023012"/>
    </source>
</evidence>
<feature type="domain" description="PAC" evidence="5">
    <location>
        <begin position="247"/>
        <end position="298"/>
    </location>
</feature>
<name>A0A0F3GY96_9BACT</name>
<dbReference type="SMART" id="SM00091">
    <property type="entry name" value="PAS"/>
    <property type="match status" value="2"/>
</dbReference>
<dbReference type="EMBL" id="LACI01000392">
    <property type="protein sequence ID" value="KJU86939.1"/>
    <property type="molecule type" value="Genomic_DNA"/>
</dbReference>
<evidence type="ECO:0000313" key="7">
    <source>
        <dbReference type="Proteomes" id="UP000033423"/>
    </source>
</evidence>